<dbReference type="RefSeq" id="WP_128499894.1">
    <property type="nucleotide sequence ID" value="NZ_RZNC01000005.1"/>
</dbReference>
<dbReference type="EMBL" id="RZNC01000005">
    <property type="protein sequence ID" value="RWZ59322.1"/>
    <property type="molecule type" value="Genomic_DNA"/>
</dbReference>
<keyword evidence="2" id="KW-1185">Reference proteome</keyword>
<evidence type="ECO:0000313" key="2">
    <source>
        <dbReference type="Proteomes" id="UP000288603"/>
    </source>
</evidence>
<proteinExistence type="predicted"/>
<dbReference type="OrthoDB" id="150993at2"/>
<dbReference type="InterPro" id="IPR018644">
    <property type="entry name" value="DUF2071"/>
</dbReference>
<protein>
    <submittedName>
        <fullName evidence="1">DUF2071 domain-containing protein</fullName>
    </submittedName>
</protein>
<organism evidence="1 2">
    <name type="scientific">Labedella populi</name>
    <dbReference type="NCBI Taxonomy" id="2498850"/>
    <lineage>
        <taxon>Bacteria</taxon>
        <taxon>Bacillati</taxon>
        <taxon>Actinomycetota</taxon>
        <taxon>Actinomycetes</taxon>
        <taxon>Micrococcales</taxon>
        <taxon>Microbacteriaceae</taxon>
        <taxon>Labedella</taxon>
    </lineage>
</organism>
<reference evidence="1 2" key="1">
    <citation type="submission" date="2018-12" db="EMBL/GenBank/DDBJ databases">
        <authorList>
            <person name="Li F."/>
        </authorList>
    </citation>
    <scope>NUCLEOTIDE SEQUENCE [LARGE SCALE GENOMIC DNA]</scope>
    <source>
        <strain evidence="1 2">8H24J-4-2</strain>
    </source>
</reference>
<dbReference type="InterPro" id="IPR023375">
    <property type="entry name" value="ADC_dom_sf"/>
</dbReference>
<dbReference type="Proteomes" id="UP000288603">
    <property type="component" value="Unassembled WGS sequence"/>
</dbReference>
<name>A0A444Q6A2_9MICO</name>
<dbReference type="PANTHER" id="PTHR39186">
    <property type="entry name" value="DUF2071 FAMILY PROTEIN"/>
    <property type="match status" value="1"/>
</dbReference>
<dbReference type="AlphaFoldDB" id="A0A444Q6A2"/>
<accession>A0A444Q6A2</accession>
<gene>
    <name evidence="1" type="ORF">ELQ92_13795</name>
</gene>
<dbReference type="PANTHER" id="PTHR39186:SF1">
    <property type="entry name" value="DUF2071 DOMAIN-CONTAINING PROTEIN"/>
    <property type="match status" value="1"/>
</dbReference>
<evidence type="ECO:0000313" key="1">
    <source>
        <dbReference type="EMBL" id="RWZ59322.1"/>
    </source>
</evidence>
<sequence>MSDGPEPITPSAPPLPGRRILSQRWSDVTFVHWRVDAAEIASRFPVGTRPDEFDGSAWVGLIAFQMSRSSFFGGPPVPWLGDFPEVNVRHYSVDDAGHRGVVFASLEASHLVPVLAARVAFGLNYRWARMSLGRRVDLVAYRSRRFGSGRPSTHLVARVLDEPVVSDPLADFLSARWAFHERHLGRTTYSRNSHEPWPLQRAELVHLDDELLTAADLPDLAGRTPDSVLYSPGVDTVFSAPRPLHP</sequence>
<dbReference type="SUPFAM" id="SSF160104">
    <property type="entry name" value="Acetoacetate decarboxylase-like"/>
    <property type="match status" value="1"/>
</dbReference>
<comment type="caution">
    <text evidence="1">The sequence shown here is derived from an EMBL/GenBank/DDBJ whole genome shotgun (WGS) entry which is preliminary data.</text>
</comment>
<dbReference type="Pfam" id="PF09844">
    <property type="entry name" value="DUF2071"/>
    <property type="match status" value="1"/>
</dbReference>